<organism evidence="25 26">
    <name type="scientific">Roseicyclus persicicus</name>
    <dbReference type="NCBI Taxonomy" id="2650661"/>
    <lineage>
        <taxon>Bacteria</taxon>
        <taxon>Pseudomonadati</taxon>
        <taxon>Pseudomonadota</taxon>
        <taxon>Alphaproteobacteria</taxon>
        <taxon>Rhodobacterales</taxon>
        <taxon>Roseobacteraceae</taxon>
        <taxon>Roseicyclus</taxon>
    </lineage>
</organism>
<feature type="binding site" evidence="23">
    <location>
        <position position="34"/>
    </location>
    <ligand>
        <name>a divalent metal cation</name>
        <dbReference type="ChEBI" id="CHEBI:60240"/>
    </ligand>
</feature>
<evidence type="ECO:0000256" key="11">
    <source>
        <dbReference type="ARBA" id="ARBA00022741"/>
    </source>
</evidence>
<feature type="binding site" evidence="21">
    <location>
        <position position="15"/>
    </location>
    <ligand>
        <name>substrate</name>
    </ligand>
</feature>
<dbReference type="EMBL" id="JAAZQQ010000002">
    <property type="protein sequence ID" value="NKX44553.1"/>
    <property type="molecule type" value="Genomic_DNA"/>
</dbReference>
<evidence type="ECO:0000256" key="21">
    <source>
        <dbReference type="PIRSR" id="PIRSR600829-2"/>
    </source>
</evidence>
<evidence type="ECO:0000256" key="20">
    <source>
        <dbReference type="PIRSR" id="PIRSR600829-1"/>
    </source>
</evidence>
<feature type="binding site" evidence="23">
    <location>
        <position position="82"/>
    </location>
    <ligand>
        <name>a divalent metal cation</name>
        <dbReference type="ChEBI" id="CHEBI:60240"/>
    </ligand>
</feature>
<keyword evidence="26" id="KW-1185">Reference proteome</keyword>
<keyword evidence="7 24" id="KW-0997">Cell inner membrane</keyword>
<keyword evidence="10 23" id="KW-0479">Metal-binding</keyword>
<feature type="transmembrane region" description="Helical" evidence="24">
    <location>
        <begin position="102"/>
        <end position="123"/>
    </location>
</feature>
<dbReference type="PANTHER" id="PTHR34299:SF1">
    <property type="entry name" value="DIACYLGLYCEROL KINASE"/>
    <property type="match status" value="1"/>
</dbReference>
<feature type="binding site" evidence="21">
    <location>
        <position position="75"/>
    </location>
    <ligand>
        <name>substrate</name>
    </ligand>
</feature>
<keyword evidence="15 24" id="KW-1133">Transmembrane helix</keyword>
<reference evidence="25 26" key="1">
    <citation type="submission" date="2020-04" db="EMBL/GenBank/DDBJ databases">
        <authorList>
            <person name="Yoon J."/>
        </authorList>
    </citation>
    <scope>NUCLEOTIDE SEQUENCE [LARGE SCALE GENOMIC DNA]</scope>
    <source>
        <strain evidence="25 26">KMU-115</strain>
    </source>
</reference>
<evidence type="ECO:0000256" key="8">
    <source>
        <dbReference type="ARBA" id="ARBA00022679"/>
    </source>
</evidence>
<evidence type="ECO:0000256" key="22">
    <source>
        <dbReference type="PIRSR" id="PIRSR600829-3"/>
    </source>
</evidence>
<dbReference type="GO" id="GO:0004143">
    <property type="term" value="F:ATP-dependent diacylglycerol kinase activity"/>
    <property type="evidence" value="ECO:0007669"/>
    <property type="project" value="UniProtKB-EC"/>
</dbReference>
<evidence type="ECO:0000256" key="18">
    <source>
        <dbReference type="ARBA" id="ARBA00023209"/>
    </source>
</evidence>
<keyword evidence="12 24" id="KW-0418">Kinase</keyword>
<dbReference type="PROSITE" id="PS01069">
    <property type="entry name" value="DAGK_PROKAR"/>
    <property type="match status" value="1"/>
</dbReference>
<name>A0A7X6GY95_9RHOB</name>
<comment type="cofactor">
    <cofactor evidence="23">
        <name>Mg(2+)</name>
        <dbReference type="ChEBI" id="CHEBI:18420"/>
    </cofactor>
    <text evidence="23">Mn(2+), Zn(2+), Cd(2+) and Co(2+) support activity to lesser extents.</text>
</comment>
<evidence type="ECO:0000256" key="7">
    <source>
        <dbReference type="ARBA" id="ARBA00022519"/>
    </source>
</evidence>
<keyword evidence="8 24" id="KW-0808">Transferase</keyword>
<dbReference type="Pfam" id="PF01219">
    <property type="entry name" value="DAGK_prokar"/>
    <property type="match status" value="1"/>
</dbReference>
<keyword evidence="13 22" id="KW-0067">ATP-binding</keyword>
<evidence type="ECO:0000256" key="14">
    <source>
        <dbReference type="ARBA" id="ARBA00022842"/>
    </source>
</evidence>
<dbReference type="RefSeq" id="WP_168622919.1">
    <property type="nucleotide sequence ID" value="NZ_JAAZQQ010000002.1"/>
</dbReference>
<feature type="binding site" evidence="21">
    <location>
        <position position="104"/>
    </location>
    <ligand>
        <name>substrate</name>
    </ligand>
</feature>
<evidence type="ECO:0000256" key="17">
    <source>
        <dbReference type="ARBA" id="ARBA00023136"/>
    </source>
</evidence>
<dbReference type="InterPro" id="IPR000829">
    <property type="entry name" value="DAGK"/>
</dbReference>
<keyword evidence="9 24" id="KW-0812">Transmembrane</keyword>
<keyword evidence="17 24" id="KW-0472">Membrane</keyword>
<keyword evidence="16 24" id="KW-0443">Lipid metabolism</keyword>
<dbReference type="AlphaFoldDB" id="A0A7X6GY95"/>
<dbReference type="GO" id="GO:0005524">
    <property type="term" value="F:ATP binding"/>
    <property type="evidence" value="ECO:0007669"/>
    <property type="project" value="UniProtKB-KW"/>
</dbReference>
<dbReference type="GO" id="GO:0005886">
    <property type="term" value="C:plasma membrane"/>
    <property type="evidence" value="ECO:0007669"/>
    <property type="project" value="UniProtKB-SubCell"/>
</dbReference>
<evidence type="ECO:0000256" key="24">
    <source>
        <dbReference type="RuleBase" id="RU363065"/>
    </source>
</evidence>
<dbReference type="Gene3D" id="1.10.287.3610">
    <property type="match status" value="1"/>
</dbReference>
<protein>
    <recommendedName>
        <fullName evidence="4 24">Diacylglycerol kinase</fullName>
        <ecNumber evidence="3 24">2.7.1.107</ecNumber>
    </recommendedName>
</protein>
<keyword evidence="6" id="KW-0444">Lipid biosynthesis</keyword>
<comment type="catalytic activity">
    <reaction evidence="24">
        <text>a 1,2-diacyl-sn-glycerol + ATP = a 1,2-diacyl-sn-glycero-3-phosphate + ADP + H(+)</text>
        <dbReference type="Rhea" id="RHEA:10272"/>
        <dbReference type="ChEBI" id="CHEBI:15378"/>
        <dbReference type="ChEBI" id="CHEBI:17815"/>
        <dbReference type="ChEBI" id="CHEBI:30616"/>
        <dbReference type="ChEBI" id="CHEBI:58608"/>
        <dbReference type="ChEBI" id="CHEBI:456216"/>
        <dbReference type="EC" id="2.7.1.107"/>
    </reaction>
</comment>
<proteinExistence type="inferred from homology"/>
<dbReference type="EC" id="2.7.1.107" evidence="3 24"/>
<evidence type="ECO:0000256" key="3">
    <source>
        <dbReference type="ARBA" id="ARBA00012133"/>
    </source>
</evidence>
<evidence type="ECO:0000313" key="26">
    <source>
        <dbReference type="Proteomes" id="UP000526408"/>
    </source>
</evidence>
<feature type="transmembrane region" description="Helical" evidence="24">
    <location>
        <begin position="40"/>
        <end position="56"/>
    </location>
</feature>
<evidence type="ECO:0000256" key="2">
    <source>
        <dbReference type="ARBA" id="ARBA00005967"/>
    </source>
</evidence>
<keyword evidence="14 23" id="KW-0460">Magnesium</keyword>
<evidence type="ECO:0000256" key="4">
    <source>
        <dbReference type="ARBA" id="ARBA00017575"/>
    </source>
</evidence>
<evidence type="ECO:0000256" key="12">
    <source>
        <dbReference type="ARBA" id="ARBA00022777"/>
    </source>
</evidence>
<dbReference type="InterPro" id="IPR033718">
    <property type="entry name" value="DAGK_prok"/>
</dbReference>
<evidence type="ECO:0000256" key="9">
    <source>
        <dbReference type="ARBA" id="ARBA00022692"/>
    </source>
</evidence>
<keyword evidence="18" id="KW-0594">Phospholipid biosynthesis</keyword>
<feature type="binding site" evidence="22">
    <location>
        <begin position="91"/>
        <end position="93"/>
    </location>
    <ligand>
        <name>ATP</name>
        <dbReference type="ChEBI" id="CHEBI:30616"/>
    </ligand>
</feature>
<keyword evidence="5" id="KW-1003">Cell membrane</keyword>
<feature type="active site" description="Proton acceptor" evidence="20">
    <location>
        <position position="75"/>
    </location>
</feature>
<dbReference type="CDD" id="cd14264">
    <property type="entry name" value="DAGK_IM"/>
    <property type="match status" value="1"/>
</dbReference>
<feature type="binding site" evidence="22">
    <location>
        <position position="34"/>
    </location>
    <ligand>
        <name>ATP</name>
        <dbReference type="ChEBI" id="CHEBI:30616"/>
    </ligand>
</feature>
<comment type="similarity">
    <text evidence="2 24">Belongs to the bacterial diacylglycerol kinase family.</text>
</comment>
<evidence type="ECO:0000256" key="5">
    <source>
        <dbReference type="ARBA" id="ARBA00022475"/>
    </source>
</evidence>
<dbReference type="Proteomes" id="UP000526408">
    <property type="component" value="Unassembled WGS sequence"/>
</dbReference>
<feature type="binding site" evidence="22">
    <location>
        <position position="82"/>
    </location>
    <ligand>
        <name>ATP</name>
        <dbReference type="ChEBI" id="CHEBI:30616"/>
    </ligand>
</feature>
<evidence type="ECO:0000256" key="1">
    <source>
        <dbReference type="ARBA" id="ARBA00004429"/>
    </source>
</evidence>
<feature type="binding site" evidence="22">
    <location>
        <begin position="100"/>
        <end position="101"/>
    </location>
    <ligand>
        <name>ATP</name>
        <dbReference type="ChEBI" id="CHEBI:30616"/>
    </ligand>
</feature>
<evidence type="ECO:0000256" key="16">
    <source>
        <dbReference type="ARBA" id="ARBA00023098"/>
    </source>
</evidence>
<evidence type="ECO:0000256" key="10">
    <source>
        <dbReference type="ARBA" id="ARBA00022723"/>
    </source>
</evidence>
<comment type="caution">
    <text evidence="25">The sequence shown here is derived from an EMBL/GenBank/DDBJ whole genome shotgun (WGS) entry which is preliminary data.</text>
</comment>
<dbReference type="GO" id="GO:0006654">
    <property type="term" value="P:phosphatidic acid biosynthetic process"/>
    <property type="evidence" value="ECO:0007669"/>
    <property type="project" value="InterPro"/>
</dbReference>
<evidence type="ECO:0000256" key="6">
    <source>
        <dbReference type="ARBA" id="ARBA00022516"/>
    </source>
</evidence>
<comment type="function">
    <text evidence="24">Catalyzes the ATP-dependent phosphorylation of sn-l,2-diacylglycerol (DAG) to phosphatidic acid. Involved in the recycling of diacylglycerol produced as a by-product during membrane-derived oligosaccharide (MDO) biosynthesis.</text>
</comment>
<dbReference type="GO" id="GO:0046872">
    <property type="term" value="F:metal ion binding"/>
    <property type="evidence" value="ECO:0007669"/>
    <property type="project" value="UniProtKB-KW"/>
</dbReference>
<keyword evidence="19 24" id="KW-1208">Phospholipid metabolism</keyword>
<feature type="binding site" evidence="22">
    <location>
        <position position="15"/>
    </location>
    <ligand>
        <name>ATP</name>
        <dbReference type="ChEBI" id="CHEBI:30616"/>
    </ligand>
</feature>
<evidence type="ECO:0000313" key="25">
    <source>
        <dbReference type="EMBL" id="NKX44553.1"/>
    </source>
</evidence>
<comment type="subcellular location">
    <subcellularLocation>
        <location evidence="1 24">Cell inner membrane</location>
        <topology evidence="1 24">Multi-pass membrane protein</topology>
    </subcellularLocation>
</comment>
<feature type="transmembrane region" description="Helical" evidence="24">
    <location>
        <begin position="62"/>
        <end position="81"/>
    </location>
</feature>
<gene>
    <name evidence="25" type="ORF">HCU73_08120</name>
</gene>
<evidence type="ECO:0000256" key="15">
    <source>
        <dbReference type="ARBA" id="ARBA00022989"/>
    </source>
</evidence>
<sequence>MANSGRLSLAQEIARLRNTVRWSIEGFAAAWRDEKSLRQWSGLNVVGWVLLGVVRFPAGETALLVALGAMVVVLELVNSAIEATVDYISTEQHPLAKKAKDVASAAVAVSALAWGACWLILLLA</sequence>
<evidence type="ECO:0000256" key="13">
    <source>
        <dbReference type="ARBA" id="ARBA00022840"/>
    </source>
</evidence>
<dbReference type="InterPro" id="IPR036945">
    <property type="entry name" value="DAGK_sf"/>
</dbReference>
<evidence type="ECO:0000256" key="23">
    <source>
        <dbReference type="PIRSR" id="PIRSR600829-4"/>
    </source>
</evidence>
<accession>A0A7X6GY95</accession>
<dbReference type="PANTHER" id="PTHR34299">
    <property type="entry name" value="DIACYLGLYCEROL KINASE"/>
    <property type="match status" value="1"/>
</dbReference>
<keyword evidence="11 22" id="KW-0547">Nucleotide-binding</keyword>
<evidence type="ECO:0000256" key="19">
    <source>
        <dbReference type="ARBA" id="ARBA00023264"/>
    </source>
</evidence>